<evidence type="ECO:0008006" key="4">
    <source>
        <dbReference type="Google" id="ProtNLM"/>
    </source>
</evidence>
<dbReference type="Gene3D" id="1.10.287.1060">
    <property type="entry name" value="ESAT-6-like"/>
    <property type="match status" value="1"/>
</dbReference>
<accession>A0ABX4N026</accession>
<comment type="caution">
    <text evidence="2">The sequence shown here is derived from an EMBL/GenBank/DDBJ whole genome shotgun (WGS) entry which is preliminary data.</text>
</comment>
<evidence type="ECO:0000313" key="3">
    <source>
        <dbReference type="Proteomes" id="UP000229263"/>
    </source>
</evidence>
<organism evidence="2 3">
    <name type="scientific">Glutamicibacter mysorens</name>
    <dbReference type="NCBI Taxonomy" id="257984"/>
    <lineage>
        <taxon>Bacteria</taxon>
        <taxon>Bacillati</taxon>
        <taxon>Actinomycetota</taxon>
        <taxon>Actinomycetes</taxon>
        <taxon>Micrococcales</taxon>
        <taxon>Micrococcaceae</taxon>
        <taxon>Glutamicibacter</taxon>
    </lineage>
</organism>
<dbReference type="Proteomes" id="UP000229263">
    <property type="component" value="Unassembled WGS sequence"/>
</dbReference>
<feature type="coiled-coil region" evidence="1">
    <location>
        <begin position="41"/>
        <end position="68"/>
    </location>
</feature>
<dbReference type="InterPro" id="IPR036689">
    <property type="entry name" value="ESAT-6-like_sf"/>
</dbReference>
<keyword evidence="1" id="KW-0175">Coiled coil</keyword>
<proteinExistence type="predicted"/>
<sequence>MMFQATLLTVASQLDDARKTTQFAIAQLGSIHSLTWNSKAGKAFLENVDELSRRLEMLNSELGDAEEYVGVAMREIQNLEAQIMNQRMAS</sequence>
<evidence type="ECO:0000313" key="2">
    <source>
        <dbReference type="EMBL" id="PJJ44986.1"/>
    </source>
</evidence>
<dbReference type="EMBL" id="PGEY01000001">
    <property type="protein sequence ID" value="PJJ44986.1"/>
    <property type="molecule type" value="Genomic_DNA"/>
</dbReference>
<reference evidence="2 3" key="1">
    <citation type="submission" date="2017-11" db="EMBL/GenBank/DDBJ databases">
        <title>Sequencing the genomes of 1000 actinobacteria strains.</title>
        <authorList>
            <person name="Klenk H.-P."/>
        </authorList>
    </citation>
    <scope>NUCLEOTIDE SEQUENCE [LARGE SCALE GENOMIC DNA]</scope>
    <source>
        <strain evidence="2 3">DSM 12798</strain>
    </source>
</reference>
<protein>
    <recommendedName>
        <fullName evidence="4">WXG100 family type VII secretion target</fullName>
    </recommendedName>
</protein>
<gene>
    <name evidence="2" type="ORF">ATK23_2236</name>
</gene>
<dbReference type="SUPFAM" id="SSF140453">
    <property type="entry name" value="EsxAB dimer-like"/>
    <property type="match status" value="1"/>
</dbReference>
<name>A0ABX4N026_9MICC</name>
<keyword evidence="3" id="KW-1185">Reference proteome</keyword>
<evidence type="ECO:0000256" key="1">
    <source>
        <dbReference type="SAM" id="Coils"/>
    </source>
</evidence>